<dbReference type="SUPFAM" id="SSF48179">
    <property type="entry name" value="6-phosphogluconate dehydrogenase C-terminal domain-like"/>
    <property type="match status" value="1"/>
</dbReference>
<comment type="similarity">
    <text evidence="2 10">Belongs to the ketopantoate reductase family.</text>
</comment>
<reference evidence="13 14" key="1">
    <citation type="submission" date="2021-05" db="EMBL/GenBank/DDBJ databases">
        <title>Molecular characterization for Shewanella algae harboring chromosomal blaOXA-55-like strains isolated from clinical and environment sample.</title>
        <authorList>
            <person name="Ohama Y."/>
            <person name="Aoki K."/>
            <person name="Harada S."/>
            <person name="Moriya K."/>
            <person name="Ishii Y."/>
            <person name="Tateda K."/>
        </authorList>
    </citation>
    <scope>NUCLEOTIDE SEQUENCE [LARGE SCALE GENOMIC DNA]</scope>
    <source>
        <strain evidence="13 14">MBTL60-118</strain>
    </source>
</reference>
<name>A0ABQ4P8X7_SHECO</name>
<dbReference type="Pfam" id="PF02558">
    <property type="entry name" value="ApbA"/>
    <property type="match status" value="1"/>
</dbReference>
<dbReference type="EMBL" id="BPEU01000024">
    <property type="protein sequence ID" value="GIU44004.1"/>
    <property type="molecule type" value="Genomic_DNA"/>
</dbReference>
<evidence type="ECO:0000313" key="13">
    <source>
        <dbReference type="EMBL" id="GIU44004.1"/>
    </source>
</evidence>
<keyword evidence="5 10" id="KW-0566">Pantothenate biosynthesis</keyword>
<sequence>MHLSPEQTTANNIAILGAGAIGQLIFHQLADQGVAAKLLVRRSENTEKKLTITTLDGQTSIRTAQMICVDKLVQPLSDINLLIVCTKAYQVVDAVSALLPKLADDCHILLLHNGLGPHIALSSQLKHHGLTLGTTSQGALKNTPWHVTQTGAGISQLGPFQGPVLAPDLQALLRGTLPNSQWCDPILPMLWEKLAVNIAINPLSAIHHCRNGQLAEPQYKSTIDALLKEVVTVAQADGIALDKSALSDRVFNVIALTQTNYSSMHQDVHHQRKTEIDAITGYLLTRAESHGITAATNQALYEQLKQLEQKYLDA</sequence>
<dbReference type="InterPro" id="IPR013328">
    <property type="entry name" value="6PGD_dom2"/>
</dbReference>
<protein>
    <recommendedName>
        <fullName evidence="4 10">2-dehydropantoate 2-reductase</fullName>
        <ecNumber evidence="3 10">1.1.1.169</ecNumber>
    </recommendedName>
    <alternativeName>
        <fullName evidence="8 10">Ketopantoate reductase</fullName>
    </alternativeName>
</protein>
<evidence type="ECO:0000313" key="14">
    <source>
        <dbReference type="Proteomes" id="UP000773469"/>
    </source>
</evidence>
<evidence type="ECO:0000256" key="4">
    <source>
        <dbReference type="ARBA" id="ARBA00019465"/>
    </source>
</evidence>
<evidence type="ECO:0000256" key="8">
    <source>
        <dbReference type="ARBA" id="ARBA00032024"/>
    </source>
</evidence>
<keyword evidence="6 10" id="KW-0521">NADP</keyword>
<dbReference type="SUPFAM" id="SSF51735">
    <property type="entry name" value="NAD(P)-binding Rossmann-fold domains"/>
    <property type="match status" value="1"/>
</dbReference>
<dbReference type="Pfam" id="PF08546">
    <property type="entry name" value="ApbA_C"/>
    <property type="match status" value="1"/>
</dbReference>
<dbReference type="PANTHER" id="PTHR43765:SF2">
    <property type="entry name" value="2-DEHYDROPANTOATE 2-REDUCTASE"/>
    <property type="match status" value="1"/>
</dbReference>
<evidence type="ECO:0000256" key="6">
    <source>
        <dbReference type="ARBA" id="ARBA00022857"/>
    </source>
</evidence>
<feature type="domain" description="Ketopantoate reductase C-terminal" evidence="12">
    <location>
        <begin position="187"/>
        <end position="308"/>
    </location>
</feature>
<comment type="caution">
    <text evidence="13">The sequence shown here is derived from an EMBL/GenBank/DDBJ whole genome shotgun (WGS) entry which is preliminary data.</text>
</comment>
<dbReference type="InterPro" id="IPR036291">
    <property type="entry name" value="NAD(P)-bd_dom_sf"/>
</dbReference>
<evidence type="ECO:0000256" key="3">
    <source>
        <dbReference type="ARBA" id="ARBA00013014"/>
    </source>
</evidence>
<accession>A0ABQ4P8X7</accession>
<evidence type="ECO:0000256" key="9">
    <source>
        <dbReference type="ARBA" id="ARBA00048793"/>
    </source>
</evidence>
<dbReference type="NCBIfam" id="TIGR00745">
    <property type="entry name" value="apbA_panE"/>
    <property type="match status" value="1"/>
</dbReference>
<dbReference type="InterPro" id="IPR008927">
    <property type="entry name" value="6-PGluconate_DH-like_C_sf"/>
</dbReference>
<dbReference type="RefSeq" id="WP_220757329.1">
    <property type="nucleotide sequence ID" value="NZ_BPEU01000024.1"/>
</dbReference>
<dbReference type="EC" id="1.1.1.169" evidence="3 10"/>
<proteinExistence type="inferred from homology"/>
<comment type="pathway">
    <text evidence="1 10">Cofactor biosynthesis; (R)-pantothenate biosynthesis; (R)-pantoate from 3-methyl-2-oxobutanoate: step 2/2.</text>
</comment>
<dbReference type="InterPro" id="IPR003710">
    <property type="entry name" value="ApbA"/>
</dbReference>
<dbReference type="InterPro" id="IPR013332">
    <property type="entry name" value="KPR_N"/>
</dbReference>
<dbReference type="PANTHER" id="PTHR43765">
    <property type="entry name" value="2-DEHYDROPANTOATE 2-REDUCTASE-RELATED"/>
    <property type="match status" value="1"/>
</dbReference>
<evidence type="ECO:0000256" key="1">
    <source>
        <dbReference type="ARBA" id="ARBA00004994"/>
    </source>
</evidence>
<evidence type="ECO:0000256" key="10">
    <source>
        <dbReference type="RuleBase" id="RU362068"/>
    </source>
</evidence>
<dbReference type="Proteomes" id="UP000773469">
    <property type="component" value="Unassembled WGS sequence"/>
</dbReference>
<evidence type="ECO:0000256" key="5">
    <source>
        <dbReference type="ARBA" id="ARBA00022655"/>
    </source>
</evidence>
<keyword evidence="14" id="KW-1185">Reference proteome</keyword>
<dbReference type="InterPro" id="IPR050838">
    <property type="entry name" value="Ketopantoate_reductase"/>
</dbReference>
<feature type="domain" description="Ketopantoate reductase N-terminal" evidence="11">
    <location>
        <begin position="13"/>
        <end position="161"/>
    </location>
</feature>
<gene>
    <name evidence="13" type="primary">panE</name>
    <name evidence="13" type="ORF">TUM3794_30970</name>
</gene>
<dbReference type="Gene3D" id="3.40.50.720">
    <property type="entry name" value="NAD(P)-binding Rossmann-like Domain"/>
    <property type="match status" value="1"/>
</dbReference>
<evidence type="ECO:0000256" key="2">
    <source>
        <dbReference type="ARBA" id="ARBA00007870"/>
    </source>
</evidence>
<comment type="function">
    <text evidence="10">Catalyzes the NADPH-dependent reduction of ketopantoate into pantoic acid.</text>
</comment>
<dbReference type="Gene3D" id="1.10.1040.10">
    <property type="entry name" value="N-(1-d-carboxylethyl)-l-norvaline Dehydrogenase, domain 2"/>
    <property type="match status" value="1"/>
</dbReference>
<comment type="catalytic activity">
    <reaction evidence="9 10">
        <text>(R)-pantoate + NADP(+) = 2-dehydropantoate + NADPH + H(+)</text>
        <dbReference type="Rhea" id="RHEA:16233"/>
        <dbReference type="ChEBI" id="CHEBI:11561"/>
        <dbReference type="ChEBI" id="CHEBI:15378"/>
        <dbReference type="ChEBI" id="CHEBI:15980"/>
        <dbReference type="ChEBI" id="CHEBI:57783"/>
        <dbReference type="ChEBI" id="CHEBI:58349"/>
        <dbReference type="EC" id="1.1.1.169"/>
    </reaction>
</comment>
<keyword evidence="7 10" id="KW-0560">Oxidoreductase</keyword>
<evidence type="ECO:0000259" key="12">
    <source>
        <dbReference type="Pfam" id="PF08546"/>
    </source>
</evidence>
<evidence type="ECO:0000259" key="11">
    <source>
        <dbReference type="Pfam" id="PF02558"/>
    </source>
</evidence>
<evidence type="ECO:0000256" key="7">
    <source>
        <dbReference type="ARBA" id="ARBA00023002"/>
    </source>
</evidence>
<organism evidence="13 14">
    <name type="scientific">Shewanella colwelliana</name>
    <name type="common">Alteromonas colwelliana</name>
    <dbReference type="NCBI Taxonomy" id="23"/>
    <lineage>
        <taxon>Bacteria</taxon>
        <taxon>Pseudomonadati</taxon>
        <taxon>Pseudomonadota</taxon>
        <taxon>Gammaproteobacteria</taxon>
        <taxon>Alteromonadales</taxon>
        <taxon>Shewanellaceae</taxon>
        <taxon>Shewanella</taxon>
    </lineage>
</organism>
<dbReference type="InterPro" id="IPR013752">
    <property type="entry name" value="KPA_reductase"/>
</dbReference>